<accession>A0A5M8NXL8</accession>
<organism evidence="1 2">
    <name type="scientific">Candidatus Ordinivivax streblomastigis</name>
    <dbReference type="NCBI Taxonomy" id="2540710"/>
    <lineage>
        <taxon>Bacteria</taxon>
        <taxon>Pseudomonadati</taxon>
        <taxon>Bacteroidota</taxon>
        <taxon>Bacteroidia</taxon>
        <taxon>Bacteroidales</taxon>
        <taxon>Candidatus Ordinivivax</taxon>
    </lineage>
</organism>
<dbReference type="Proteomes" id="UP000324575">
    <property type="component" value="Unassembled WGS sequence"/>
</dbReference>
<dbReference type="EMBL" id="SNRX01000097">
    <property type="protein sequence ID" value="KAA6300344.1"/>
    <property type="molecule type" value="Genomic_DNA"/>
</dbReference>
<feature type="non-terminal residue" evidence="1">
    <location>
        <position position="1"/>
    </location>
</feature>
<comment type="caution">
    <text evidence="1">The sequence shown here is derived from an EMBL/GenBank/DDBJ whole genome shotgun (WGS) entry which is preliminary data.</text>
</comment>
<sequence>GKDFKQGDYIELTFDQNIEIVMEKNNQENAFPDQLRIFYGILMLGCENNGDIKLSPNEKIVRSNENTFGVEGKDIVLTPVYHLMDSIVWKGTNYKKQILF</sequence>
<protein>
    <submittedName>
        <fullName evidence="1">Uncharacterized protein</fullName>
    </submittedName>
</protein>
<name>A0A5M8NXL8_9BACT</name>
<gene>
    <name evidence="1" type="ORF">EZS26_003519</name>
</gene>
<evidence type="ECO:0000313" key="1">
    <source>
        <dbReference type="EMBL" id="KAA6300344.1"/>
    </source>
</evidence>
<proteinExistence type="predicted"/>
<reference evidence="1 2" key="1">
    <citation type="submission" date="2019-03" db="EMBL/GenBank/DDBJ databases">
        <title>Single cell metagenomics reveals metabolic interactions within the superorganism composed of flagellate Streblomastix strix and complex community of Bacteroidetes bacteria on its surface.</title>
        <authorList>
            <person name="Treitli S.C."/>
            <person name="Kolisko M."/>
            <person name="Husnik F."/>
            <person name="Keeling P."/>
            <person name="Hampl V."/>
        </authorList>
    </citation>
    <scope>NUCLEOTIDE SEQUENCE [LARGE SCALE GENOMIC DNA]</scope>
    <source>
        <strain evidence="1">St1</strain>
    </source>
</reference>
<evidence type="ECO:0000313" key="2">
    <source>
        <dbReference type="Proteomes" id="UP000324575"/>
    </source>
</evidence>
<dbReference type="AlphaFoldDB" id="A0A5M8NXL8"/>